<organism evidence="2 3">
    <name type="scientific">Symbiodinium microadriaticum</name>
    <name type="common">Dinoflagellate</name>
    <name type="synonym">Zooxanthella microadriatica</name>
    <dbReference type="NCBI Taxonomy" id="2951"/>
    <lineage>
        <taxon>Eukaryota</taxon>
        <taxon>Sar</taxon>
        <taxon>Alveolata</taxon>
        <taxon>Dinophyceae</taxon>
        <taxon>Suessiales</taxon>
        <taxon>Symbiodiniaceae</taxon>
        <taxon>Symbiodinium</taxon>
    </lineage>
</organism>
<evidence type="ECO:0000313" key="3">
    <source>
        <dbReference type="Proteomes" id="UP000186817"/>
    </source>
</evidence>
<dbReference type="SMART" id="SM00233">
    <property type="entry name" value="PH"/>
    <property type="match status" value="1"/>
</dbReference>
<dbReference type="AlphaFoldDB" id="A0A1Q9E4Q7"/>
<feature type="domain" description="PH" evidence="1">
    <location>
        <begin position="119"/>
        <end position="217"/>
    </location>
</feature>
<gene>
    <name evidence="2" type="ORF">AK812_SmicGene14800</name>
</gene>
<dbReference type="EMBL" id="LSRX01000265">
    <property type="protein sequence ID" value="OLQ02383.1"/>
    <property type="molecule type" value="Genomic_DNA"/>
</dbReference>
<dbReference type="InterPro" id="IPR001849">
    <property type="entry name" value="PH_domain"/>
</dbReference>
<dbReference type="Proteomes" id="UP000186817">
    <property type="component" value="Unassembled WGS sequence"/>
</dbReference>
<dbReference type="PROSITE" id="PS50003">
    <property type="entry name" value="PH_DOMAIN"/>
    <property type="match status" value="1"/>
</dbReference>
<protein>
    <recommendedName>
        <fullName evidence="1">PH domain-containing protein</fullName>
    </recommendedName>
</protein>
<dbReference type="Gene3D" id="2.30.29.30">
    <property type="entry name" value="Pleckstrin-homology domain (PH domain)/Phosphotyrosine-binding domain (PTB)"/>
    <property type="match status" value="1"/>
</dbReference>
<dbReference type="Pfam" id="PF00169">
    <property type="entry name" value="PH"/>
    <property type="match status" value="1"/>
</dbReference>
<comment type="caution">
    <text evidence="2">The sequence shown here is derived from an EMBL/GenBank/DDBJ whole genome shotgun (WGS) entry which is preliminary data.</text>
</comment>
<reference evidence="2 3" key="1">
    <citation type="submission" date="2016-02" db="EMBL/GenBank/DDBJ databases">
        <title>Genome analysis of coral dinoflagellate symbionts highlights evolutionary adaptations to a symbiotic lifestyle.</title>
        <authorList>
            <person name="Aranda M."/>
            <person name="Li Y."/>
            <person name="Liew Y.J."/>
            <person name="Baumgarten S."/>
            <person name="Simakov O."/>
            <person name="Wilson M."/>
            <person name="Piel J."/>
            <person name="Ashoor H."/>
            <person name="Bougouffa S."/>
            <person name="Bajic V.B."/>
            <person name="Ryu T."/>
            <person name="Ravasi T."/>
            <person name="Bayer T."/>
            <person name="Micklem G."/>
            <person name="Kim H."/>
            <person name="Bhak J."/>
            <person name="Lajeunesse T.C."/>
            <person name="Voolstra C.R."/>
        </authorList>
    </citation>
    <scope>NUCLEOTIDE SEQUENCE [LARGE SCALE GENOMIC DNA]</scope>
    <source>
        <strain evidence="2 3">CCMP2467</strain>
    </source>
</reference>
<dbReference type="CDD" id="cd00821">
    <property type="entry name" value="PH"/>
    <property type="match status" value="1"/>
</dbReference>
<dbReference type="SUPFAM" id="SSF50729">
    <property type="entry name" value="PH domain-like"/>
    <property type="match status" value="1"/>
</dbReference>
<evidence type="ECO:0000313" key="2">
    <source>
        <dbReference type="EMBL" id="OLQ02383.1"/>
    </source>
</evidence>
<sequence length="319" mass="35032">MFLLRKREKQAVFKRWTMVSCDEPTRLEDAQQPLLSSAGHSLHLLDMQAGNLAGTVLQGTAHKEQQTQGRLLQASAVRIVPLQTRAAPNLTLNLEPDETPRGTPADAEVFVQPSLAKGMPFHNGFLYKLGDGLLNTGWNLRYFLLIGCQTLQYYRSQHEAKPRDAISLSGVSVEWSHDASRPFTFVVSKSGQRSFCLSGCTEREACEWVERIQELPEPVETGATTWQEPLAVEGVSCVTEFEFCSAAALQAIEAKFAALDLRRLGSLLSTAVFVLSFCATRCFASSLAGQPVRFLCAELPVLAAAVRVSGTGEEVREAR</sequence>
<name>A0A1Q9E4Q7_SYMMI</name>
<proteinExistence type="predicted"/>
<keyword evidence="3" id="KW-1185">Reference proteome</keyword>
<dbReference type="InterPro" id="IPR011993">
    <property type="entry name" value="PH-like_dom_sf"/>
</dbReference>
<dbReference type="OrthoDB" id="18453at2759"/>
<accession>A0A1Q9E4Q7</accession>
<evidence type="ECO:0000259" key="1">
    <source>
        <dbReference type="PROSITE" id="PS50003"/>
    </source>
</evidence>